<organism evidence="1 2">
    <name type="scientific">Novosphingobium fluoreni</name>
    <dbReference type="NCBI Taxonomy" id="1391222"/>
    <lineage>
        <taxon>Bacteria</taxon>
        <taxon>Pseudomonadati</taxon>
        <taxon>Pseudomonadota</taxon>
        <taxon>Alphaproteobacteria</taxon>
        <taxon>Sphingomonadales</taxon>
        <taxon>Sphingomonadaceae</taxon>
        <taxon>Novosphingobium</taxon>
    </lineage>
</organism>
<dbReference type="Proteomes" id="UP000561459">
    <property type="component" value="Unassembled WGS sequence"/>
</dbReference>
<proteinExistence type="predicted"/>
<dbReference type="PANTHER" id="PTHR34309:SF1">
    <property type="entry name" value="PROTEIN GLCG"/>
    <property type="match status" value="1"/>
</dbReference>
<sequence>MPGMIETVPQLTIAAARAIAGAAFSEAERQSCAIVVVVLDAGSEILLVERGSGAPVSSIEIARRKAECAVGFGMPTEILASVSASNPALANLPRMLPFEGGIPVIIDGRIAGAIGVSGASQEQDLACARAGIAAVMSDIAG</sequence>
<evidence type="ECO:0000313" key="1">
    <source>
        <dbReference type="EMBL" id="MBB3940300.1"/>
    </source>
</evidence>
<dbReference type="RefSeq" id="WP_183616944.1">
    <property type="nucleotide sequence ID" value="NZ_JACIDY010000004.1"/>
</dbReference>
<dbReference type="InterPro" id="IPR005624">
    <property type="entry name" value="PduO/GlcC-like"/>
</dbReference>
<dbReference type="Pfam" id="PF03928">
    <property type="entry name" value="HbpS-like"/>
    <property type="match status" value="1"/>
</dbReference>
<dbReference type="Gene3D" id="3.30.450.150">
    <property type="entry name" value="Haem-degrading domain"/>
    <property type="match status" value="1"/>
</dbReference>
<keyword evidence="2" id="KW-1185">Reference proteome</keyword>
<dbReference type="AlphaFoldDB" id="A0A7W6C4H2"/>
<dbReference type="InterPro" id="IPR038084">
    <property type="entry name" value="PduO/GlcC-like_sf"/>
</dbReference>
<gene>
    <name evidence="1" type="ORF">GGR39_001957</name>
</gene>
<evidence type="ECO:0000313" key="2">
    <source>
        <dbReference type="Proteomes" id="UP000561459"/>
    </source>
</evidence>
<protein>
    <submittedName>
        <fullName evidence="1">Uncharacterized protein GlcG (DUF336 family)</fullName>
    </submittedName>
</protein>
<dbReference type="PANTHER" id="PTHR34309">
    <property type="entry name" value="SLR1406 PROTEIN"/>
    <property type="match status" value="1"/>
</dbReference>
<dbReference type="InterPro" id="IPR052517">
    <property type="entry name" value="GlcG_carb_metab_protein"/>
</dbReference>
<accession>A0A7W6C4H2</accession>
<reference evidence="1 2" key="1">
    <citation type="submission" date="2020-08" db="EMBL/GenBank/DDBJ databases">
        <title>Genomic Encyclopedia of Type Strains, Phase IV (KMG-IV): sequencing the most valuable type-strain genomes for metagenomic binning, comparative biology and taxonomic classification.</title>
        <authorList>
            <person name="Goeker M."/>
        </authorList>
    </citation>
    <scope>NUCLEOTIDE SEQUENCE [LARGE SCALE GENOMIC DNA]</scope>
    <source>
        <strain evidence="1 2">DSM 27568</strain>
    </source>
</reference>
<comment type="caution">
    <text evidence="1">The sequence shown here is derived from an EMBL/GenBank/DDBJ whole genome shotgun (WGS) entry which is preliminary data.</text>
</comment>
<dbReference type="EMBL" id="JACIDY010000004">
    <property type="protein sequence ID" value="MBB3940300.1"/>
    <property type="molecule type" value="Genomic_DNA"/>
</dbReference>
<name>A0A7W6C4H2_9SPHN</name>
<dbReference type="SUPFAM" id="SSF143744">
    <property type="entry name" value="GlcG-like"/>
    <property type="match status" value="1"/>
</dbReference>